<dbReference type="AlphaFoldDB" id="A0AAW3ZJ02"/>
<feature type="region of interest" description="Disordered" evidence="1">
    <location>
        <begin position="54"/>
        <end position="83"/>
    </location>
</feature>
<evidence type="ECO:0000259" key="2">
    <source>
        <dbReference type="SMART" id="SM00966"/>
    </source>
</evidence>
<keyword evidence="4" id="KW-1185">Reference proteome</keyword>
<evidence type="ECO:0000313" key="3">
    <source>
        <dbReference type="EMBL" id="MBD8526068.1"/>
    </source>
</evidence>
<dbReference type="InterPro" id="IPR007159">
    <property type="entry name" value="SpoVT-AbrB_dom"/>
</dbReference>
<dbReference type="Proteomes" id="UP000613768">
    <property type="component" value="Unassembled WGS sequence"/>
</dbReference>
<comment type="caution">
    <text evidence="3">The sequence shown here is derived from an EMBL/GenBank/DDBJ whole genome shotgun (WGS) entry which is preliminary data.</text>
</comment>
<dbReference type="InterPro" id="IPR037914">
    <property type="entry name" value="SpoVT-AbrB_sf"/>
</dbReference>
<dbReference type="GO" id="GO:0003677">
    <property type="term" value="F:DNA binding"/>
    <property type="evidence" value="ECO:0007669"/>
    <property type="project" value="UniProtKB-KW"/>
</dbReference>
<organism evidence="3 4">
    <name type="scientific">Pseudomarimonas arenosa</name>
    <dbReference type="NCBI Taxonomy" id="2774145"/>
    <lineage>
        <taxon>Bacteria</taxon>
        <taxon>Pseudomonadati</taxon>
        <taxon>Pseudomonadota</taxon>
        <taxon>Gammaproteobacteria</taxon>
        <taxon>Lysobacterales</taxon>
        <taxon>Lysobacteraceae</taxon>
        <taxon>Pseudomarimonas</taxon>
    </lineage>
</organism>
<gene>
    <name evidence="3" type="ORF">IFO71_09995</name>
</gene>
<feature type="domain" description="SpoVT-AbrB" evidence="2">
    <location>
        <begin position="8"/>
        <end position="53"/>
    </location>
</feature>
<reference evidence="3 4" key="1">
    <citation type="submission" date="2020-09" db="EMBL/GenBank/DDBJ databases">
        <title>Pseudoxanthomonas sp. CAU 1598 isolated from sand of Yaerae Beach.</title>
        <authorList>
            <person name="Kim W."/>
        </authorList>
    </citation>
    <scope>NUCLEOTIDE SEQUENCE [LARGE SCALE GENOMIC DNA]</scope>
    <source>
        <strain evidence="3 4">CAU 1598</strain>
    </source>
</reference>
<evidence type="ECO:0000313" key="4">
    <source>
        <dbReference type="Proteomes" id="UP000613768"/>
    </source>
</evidence>
<sequence>MSCTATLRRSGGSVILSIPKAIVDSLAVDAGSVVELSLNGRSLSVTPARRSLAERLAESPKSPAAWQRDDAWLEDSPAGRESL</sequence>
<evidence type="ECO:0000256" key="1">
    <source>
        <dbReference type="SAM" id="MobiDB-lite"/>
    </source>
</evidence>
<accession>A0AAW3ZJ02</accession>
<name>A0AAW3ZJ02_9GAMM</name>
<dbReference type="RefSeq" id="WP_192029489.1">
    <property type="nucleotide sequence ID" value="NZ_JACYTR010000016.1"/>
</dbReference>
<dbReference type="Pfam" id="PF04014">
    <property type="entry name" value="MazE_antitoxin"/>
    <property type="match status" value="1"/>
</dbReference>
<keyword evidence="3" id="KW-0238">DNA-binding</keyword>
<dbReference type="SUPFAM" id="SSF89447">
    <property type="entry name" value="AbrB/MazE/MraZ-like"/>
    <property type="match status" value="1"/>
</dbReference>
<dbReference type="EMBL" id="JACYTR010000016">
    <property type="protein sequence ID" value="MBD8526068.1"/>
    <property type="molecule type" value="Genomic_DNA"/>
</dbReference>
<protein>
    <submittedName>
        <fullName evidence="3">AbrB/MazE/SpoVT family DNA-binding domain-containing protein</fullName>
    </submittedName>
</protein>
<dbReference type="Gene3D" id="2.10.260.10">
    <property type="match status" value="1"/>
</dbReference>
<dbReference type="SMART" id="SM00966">
    <property type="entry name" value="SpoVT_AbrB"/>
    <property type="match status" value="1"/>
</dbReference>
<proteinExistence type="predicted"/>